<gene>
    <name evidence="2" type="primary">LOC116187101</name>
</gene>
<evidence type="ECO:0000313" key="2">
    <source>
        <dbReference type="RefSeq" id="XP_031371560.1"/>
    </source>
</evidence>
<keyword evidence="1" id="KW-1185">Reference proteome</keyword>
<evidence type="ECO:0000313" key="1">
    <source>
        <dbReference type="Proteomes" id="UP000515151"/>
    </source>
</evidence>
<accession>A0A6P8BNI9</accession>
<reference evidence="1" key="1">
    <citation type="journal article" date="2020" name="Plant Biotechnol. J.">
        <title>The pomegranate (Punica granatum L.) draft genome dissects genetic divergence between soft- and hard-seeded cultivars.</title>
        <authorList>
            <person name="Luo X."/>
            <person name="Li H."/>
            <person name="Wu Z."/>
            <person name="Yao W."/>
            <person name="Zhao P."/>
            <person name="Cao D."/>
            <person name="Yu H."/>
            <person name="Li K."/>
            <person name="Poudel K."/>
            <person name="Zhao D."/>
            <person name="Zhang F."/>
            <person name="Xia X."/>
            <person name="Chen L."/>
            <person name="Wang Q."/>
            <person name="Jing D."/>
            <person name="Cao S."/>
        </authorList>
    </citation>
    <scope>NUCLEOTIDE SEQUENCE [LARGE SCALE GENOMIC DNA]</scope>
    <source>
        <strain evidence="1">cv. Tunisia</strain>
    </source>
</reference>
<organism evidence="1 2">
    <name type="scientific">Punica granatum</name>
    <name type="common">Pomegranate</name>
    <dbReference type="NCBI Taxonomy" id="22663"/>
    <lineage>
        <taxon>Eukaryota</taxon>
        <taxon>Viridiplantae</taxon>
        <taxon>Streptophyta</taxon>
        <taxon>Embryophyta</taxon>
        <taxon>Tracheophyta</taxon>
        <taxon>Spermatophyta</taxon>
        <taxon>Magnoliopsida</taxon>
        <taxon>eudicotyledons</taxon>
        <taxon>Gunneridae</taxon>
        <taxon>Pentapetalae</taxon>
        <taxon>rosids</taxon>
        <taxon>malvids</taxon>
        <taxon>Myrtales</taxon>
        <taxon>Lythraceae</taxon>
        <taxon>Punica</taxon>
    </lineage>
</organism>
<dbReference type="GeneID" id="116187101"/>
<proteinExistence type="predicted"/>
<dbReference type="RefSeq" id="XP_031371560.1">
    <property type="nucleotide sequence ID" value="XM_031515700.1"/>
</dbReference>
<dbReference type="Proteomes" id="UP000515151">
    <property type="component" value="Chromosome 8"/>
</dbReference>
<protein>
    <submittedName>
        <fullName evidence="2">Uncharacterized protein LOC116187101</fullName>
    </submittedName>
</protein>
<name>A0A6P8BNI9_PUNGR</name>
<reference evidence="2" key="2">
    <citation type="submission" date="2025-08" db="UniProtKB">
        <authorList>
            <consortium name="RefSeq"/>
        </authorList>
    </citation>
    <scope>IDENTIFICATION</scope>
    <source>
        <tissue evidence="2">Leaf</tissue>
    </source>
</reference>
<sequence length="172" mass="19603">MLEDAIRIQGKDDRPAADDIFARTLGEDKGSYVSTLWGAKRSRFSIMKIAFESKKLSEEKVHILEKEMNQMKVKMHMLTTFIQTKCPHMNLDRLDETANEVRVTFTTPTGPPRADYQCQPHSEQILNEENNLSGYVDPVGDSPNPVLEALVPLVRQKEDPKFLSSSHFCDSY</sequence>
<dbReference type="AlphaFoldDB" id="A0A6P8BNI9"/>